<evidence type="ECO:0000313" key="2">
    <source>
        <dbReference type="Proteomes" id="UP000708298"/>
    </source>
</evidence>
<protein>
    <submittedName>
        <fullName evidence="1">Uncharacterized protein</fullName>
    </submittedName>
</protein>
<gene>
    <name evidence="1" type="ORF">ASILVAE211_21980</name>
</gene>
<accession>A0A964E157</accession>
<name>A0A964E157_9PROT</name>
<dbReference type="AlphaFoldDB" id="A0A964E157"/>
<keyword evidence="2" id="KW-1185">Reference proteome</keyword>
<dbReference type="EMBL" id="JAESVB010000019">
    <property type="protein sequence ID" value="MCB8877877.1"/>
    <property type="molecule type" value="Genomic_DNA"/>
</dbReference>
<organism evidence="1 2">
    <name type="scientific">Acidisoma silvae</name>
    <dbReference type="NCBI Taxonomy" id="2802396"/>
    <lineage>
        <taxon>Bacteria</taxon>
        <taxon>Pseudomonadati</taxon>
        <taxon>Pseudomonadota</taxon>
        <taxon>Alphaproteobacteria</taxon>
        <taxon>Acetobacterales</taxon>
        <taxon>Acidocellaceae</taxon>
        <taxon>Acidisoma</taxon>
    </lineage>
</organism>
<comment type="caution">
    <text evidence="1">The sequence shown here is derived from an EMBL/GenBank/DDBJ whole genome shotgun (WGS) entry which is preliminary data.</text>
</comment>
<dbReference type="RefSeq" id="WP_227323522.1">
    <property type="nucleotide sequence ID" value="NZ_JAESVB010000019.1"/>
</dbReference>
<reference evidence="1" key="2">
    <citation type="submission" date="2021-01" db="EMBL/GenBank/DDBJ databases">
        <authorList>
            <person name="Mieszkin S."/>
            <person name="Pouder E."/>
            <person name="Alain K."/>
        </authorList>
    </citation>
    <scope>NUCLEOTIDE SEQUENCE</scope>
    <source>
        <strain evidence="1">HW T2.11</strain>
    </source>
</reference>
<sequence length="62" mass="6997">MSKPKTRLFLDRDEAVAFAESKMGRKGMVLDTTLMTAEQLEAHKAREAWAEEILKAAETQSE</sequence>
<evidence type="ECO:0000313" key="1">
    <source>
        <dbReference type="EMBL" id="MCB8877877.1"/>
    </source>
</evidence>
<dbReference type="Proteomes" id="UP000708298">
    <property type="component" value="Unassembled WGS sequence"/>
</dbReference>
<reference evidence="1" key="1">
    <citation type="journal article" date="2021" name="Microorganisms">
        <title>Acidisoma silvae sp. nov. and Acidisomacellulosilytica sp. nov., Two Acidophilic Bacteria Isolated from Decaying Wood, Hydrolyzing Cellulose and Producing Poly-3-hydroxybutyrate.</title>
        <authorList>
            <person name="Mieszkin S."/>
            <person name="Pouder E."/>
            <person name="Uroz S."/>
            <person name="Simon-Colin C."/>
            <person name="Alain K."/>
        </authorList>
    </citation>
    <scope>NUCLEOTIDE SEQUENCE</scope>
    <source>
        <strain evidence="1">HW T2.11</strain>
    </source>
</reference>
<proteinExistence type="predicted"/>